<proteinExistence type="predicted"/>
<dbReference type="EMBL" id="JAAAJB010000139">
    <property type="protein sequence ID" value="KAG0264468.1"/>
    <property type="molecule type" value="Genomic_DNA"/>
</dbReference>
<feature type="region of interest" description="Disordered" evidence="1">
    <location>
        <begin position="178"/>
        <end position="199"/>
    </location>
</feature>
<gene>
    <name evidence="2" type="ORF">DFQ27_001205</name>
</gene>
<dbReference type="OrthoDB" id="2383523at2759"/>
<feature type="region of interest" description="Disordered" evidence="1">
    <location>
        <begin position="229"/>
        <end position="248"/>
    </location>
</feature>
<evidence type="ECO:0000313" key="2">
    <source>
        <dbReference type="EMBL" id="KAG0264468.1"/>
    </source>
</evidence>
<evidence type="ECO:0000313" key="3">
    <source>
        <dbReference type="Proteomes" id="UP000807716"/>
    </source>
</evidence>
<keyword evidence="3" id="KW-1185">Reference proteome</keyword>
<feature type="compositionally biased region" description="Basic and acidic residues" evidence="1">
    <location>
        <begin position="235"/>
        <end position="248"/>
    </location>
</feature>
<reference evidence="2" key="1">
    <citation type="journal article" date="2020" name="Fungal Divers.">
        <title>Resolving the Mortierellaceae phylogeny through synthesis of multi-gene phylogenetics and phylogenomics.</title>
        <authorList>
            <person name="Vandepol N."/>
            <person name="Liber J."/>
            <person name="Desiro A."/>
            <person name="Na H."/>
            <person name="Kennedy M."/>
            <person name="Barry K."/>
            <person name="Grigoriev I.V."/>
            <person name="Miller A.N."/>
            <person name="O'Donnell K."/>
            <person name="Stajich J.E."/>
            <person name="Bonito G."/>
        </authorList>
    </citation>
    <scope>NUCLEOTIDE SEQUENCE</scope>
    <source>
        <strain evidence="2">BC1065</strain>
    </source>
</reference>
<feature type="compositionally biased region" description="Basic and acidic residues" evidence="1">
    <location>
        <begin position="178"/>
        <end position="187"/>
    </location>
</feature>
<feature type="compositionally biased region" description="Polar residues" evidence="1">
    <location>
        <begin position="189"/>
        <end position="199"/>
    </location>
</feature>
<protein>
    <submittedName>
        <fullName evidence="2">Uncharacterized protein</fullName>
    </submittedName>
</protein>
<accession>A0A9P6QCV9</accession>
<comment type="caution">
    <text evidence="2">The sequence shown here is derived from an EMBL/GenBank/DDBJ whole genome shotgun (WGS) entry which is preliminary data.</text>
</comment>
<evidence type="ECO:0000256" key="1">
    <source>
        <dbReference type="SAM" id="MobiDB-lite"/>
    </source>
</evidence>
<dbReference type="AlphaFoldDB" id="A0A9P6QCV9"/>
<name>A0A9P6QCV9_9FUNG</name>
<dbReference type="Proteomes" id="UP000807716">
    <property type="component" value="Unassembled WGS sequence"/>
</dbReference>
<sequence length="396" mass="44326">MFDEKLNHLTASSNQLAAVPFSTPRLYTALLLENQSIPIREAKPFEKHLFSATSEAFRTLRTKDGEDELEAMLELAMSLNEIYGNQDMQDRLQQISAANVDVLQSIANLTAQYRKLQEENARETTPEPLKEDGDDILEDITREESEIFALEQMLSEKREMLSNIQRELDELEQDVERSISGDNRDNDSSPDANITSDHATLQNINQLDLELAEKKKILEEQMRIYNELAQDEAGSSERRQSSTGAKKESSFDEIVQLWKDAESQPGDAVVDVSKFAETIPLLGSLLENLEKAQHHIINLDVLQQISSTLIDSCGDPEIPESELPRTPTTILAARILQMVTAAGGAIPLQDLKKQIGVEAVQFGQDEMMGVQAVYTLMASHLIKIDRSTRMNLVSLA</sequence>
<organism evidence="2 3">
    <name type="scientific">Actinomortierella ambigua</name>
    <dbReference type="NCBI Taxonomy" id="1343610"/>
    <lineage>
        <taxon>Eukaryota</taxon>
        <taxon>Fungi</taxon>
        <taxon>Fungi incertae sedis</taxon>
        <taxon>Mucoromycota</taxon>
        <taxon>Mortierellomycotina</taxon>
        <taxon>Mortierellomycetes</taxon>
        <taxon>Mortierellales</taxon>
        <taxon>Mortierellaceae</taxon>
        <taxon>Actinomortierella</taxon>
    </lineage>
</organism>